<feature type="compositionally biased region" description="Low complexity" evidence="1">
    <location>
        <begin position="369"/>
        <end position="380"/>
    </location>
</feature>
<name>A0A5C3N2E6_9AGAM</name>
<dbReference type="GO" id="GO:0030896">
    <property type="term" value="C:checkpoint clamp complex"/>
    <property type="evidence" value="ECO:0007669"/>
    <property type="project" value="InterPro"/>
</dbReference>
<reference evidence="2 3" key="1">
    <citation type="journal article" date="2019" name="Nat. Ecol. Evol.">
        <title>Megaphylogeny resolves global patterns of mushroom evolution.</title>
        <authorList>
            <person name="Varga T."/>
            <person name="Krizsan K."/>
            <person name="Foldi C."/>
            <person name="Dima B."/>
            <person name="Sanchez-Garcia M."/>
            <person name="Sanchez-Ramirez S."/>
            <person name="Szollosi G.J."/>
            <person name="Szarkandi J.G."/>
            <person name="Papp V."/>
            <person name="Albert L."/>
            <person name="Andreopoulos W."/>
            <person name="Angelini C."/>
            <person name="Antonin V."/>
            <person name="Barry K.W."/>
            <person name="Bougher N.L."/>
            <person name="Buchanan P."/>
            <person name="Buyck B."/>
            <person name="Bense V."/>
            <person name="Catcheside P."/>
            <person name="Chovatia M."/>
            <person name="Cooper J."/>
            <person name="Damon W."/>
            <person name="Desjardin D."/>
            <person name="Finy P."/>
            <person name="Geml J."/>
            <person name="Haridas S."/>
            <person name="Hughes K."/>
            <person name="Justo A."/>
            <person name="Karasinski D."/>
            <person name="Kautmanova I."/>
            <person name="Kiss B."/>
            <person name="Kocsube S."/>
            <person name="Kotiranta H."/>
            <person name="LaButti K.M."/>
            <person name="Lechner B.E."/>
            <person name="Liimatainen K."/>
            <person name="Lipzen A."/>
            <person name="Lukacs Z."/>
            <person name="Mihaltcheva S."/>
            <person name="Morgado L.N."/>
            <person name="Niskanen T."/>
            <person name="Noordeloos M.E."/>
            <person name="Ohm R.A."/>
            <person name="Ortiz-Santana B."/>
            <person name="Ovrebo C."/>
            <person name="Racz N."/>
            <person name="Riley R."/>
            <person name="Savchenko A."/>
            <person name="Shiryaev A."/>
            <person name="Soop K."/>
            <person name="Spirin V."/>
            <person name="Szebenyi C."/>
            <person name="Tomsovsky M."/>
            <person name="Tulloss R.E."/>
            <person name="Uehling J."/>
            <person name="Grigoriev I.V."/>
            <person name="Vagvolgyi C."/>
            <person name="Papp T."/>
            <person name="Martin F.M."/>
            <person name="Miettinen O."/>
            <person name="Hibbett D.S."/>
            <person name="Nagy L.G."/>
        </authorList>
    </citation>
    <scope>NUCLEOTIDE SEQUENCE [LARGE SCALE GENOMIC DNA]</scope>
    <source>
        <strain evidence="2 3">OMC1185</strain>
    </source>
</reference>
<evidence type="ECO:0000313" key="2">
    <source>
        <dbReference type="EMBL" id="TFK51794.1"/>
    </source>
</evidence>
<dbReference type="Pfam" id="PF04139">
    <property type="entry name" value="Rad9"/>
    <property type="match status" value="1"/>
</dbReference>
<keyword evidence="3" id="KW-1185">Reference proteome</keyword>
<dbReference type="GO" id="GO:0031573">
    <property type="term" value="P:mitotic intra-S DNA damage checkpoint signaling"/>
    <property type="evidence" value="ECO:0007669"/>
    <property type="project" value="TreeGrafter"/>
</dbReference>
<feature type="compositionally biased region" description="Basic and acidic residues" evidence="1">
    <location>
        <begin position="515"/>
        <end position="529"/>
    </location>
</feature>
<dbReference type="PANTHER" id="PTHR15237">
    <property type="entry name" value="DNA REPAIR PROTEIN RAD9"/>
    <property type="match status" value="1"/>
</dbReference>
<evidence type="ECO:0000313" key="3">
    <source>
        <dbReference type="Proteomes" id="UP000305948"/>
    </source>
</evidence>
<dbReference type="Gene3D" id="3.70.10.10">
    <property type="match status" value="1"/>
</dbReference>
<evidence type="ECO:0008006" key="4">
    <source>
        <dbReference type="Google" id="ProtNLM"/>
    </source>
</evidence>
<dbReference type="PANTHER" id="PTHR15237:SF0">
    <property type="entry name" value="CELL CYCLE CHECKPOINT CONTROL PROTEIN"/>
    <property type="match status" value="1"/>
</dbReference>
<feature type="region of interest" description="Disordered" evidence="1">
    <location>
        <begin position="300"/>
        <end position="433"/>
    </location>
</feature>
<dbReference type="OrthoDB" id="60092at2759"/>
<dbReference type="InterPro" id="IPR046938">
    <property type="entry name" value="DNA_clamp_sf"/>
</dbReference>
<protein>
    <recommendedName>
        <fullName evidence="4">Rad9-domain-containing protein</fullName>
    </recommendedName>
</protein>
<organism evidence="2 3">
    <name type="scientific">Heliocybe sulcata</name>
    <dbReference type="NCBI Taxonomy" id="5364"/>
    <lineage>
        <taxon>Eukaryota</taxon>
        <taxon>Fungi</taxon>
        <taxon>Dikarya</taxon>
        <taxon>Basidiomycota</taxon>
        <taxon>Agaricomycotina</taxon>
        <taxon>Agaricomycetes</taxon>
        <taxon>Gloeophyllales</taxon>
        <taxon>Gloeophyllaceae</taxon>
        <taxon>Heliocybe</taxon>
    </lineage>
</organism>
<dbReference type="GO" id="GO:0006281">
    <property type="term" value="P:DNA repair"/>
    <property type="evidence" value="ECO:0007669"/>
    <property type="project" value="TreeGrafter"/>
</dbReference>
<feature type="compositionally biased region" description="Low complexity" evidence="1">
    <location>
        <begin position="394"/>
        <end position="406"/>
    </location>
</feature>
<dbReference type="STRING" id="5364.A0A5C3N2E6"/>
<sequence>MQATLDVTGLKPFTKALACLSKYGDDLTIYATPDSLSLSSTNSSMSAYARYKFVKQFFVRYNVGDKKTGRDRLADGVQEVLTVTGQLLTKSLLSILKHRTVEKSVSRCELSIVEGISSDPDDEDNDSLESKLIVRLHCKHGVIKTHRLLLLTPTSLLAPGSPSTLSESRLTIGPRSVKDMIEQFPSTKTAKGNPQLVWTFSHTDVHLKSVDSFFDSKAGAQLSTELTISADEFDVYDIYCPPITIAFHLREFNASIAFADSLALPLDLRFTDPLSPLYVDLGDDTFEALFVISTSQVHGAGGGASQSRGASQAANGDGPNGNGRKRSRDEDEPRRLANRKKPMKVVQRTDVPGYHRTSEPELMPPPSSIPQRRSPQFSQPHAGPSSARREESEPLFFPPSSLSAPRPQSPLFTQHQQDPEPLFLPGSQPSQAIVDSGLGIESMSAAEFEAMFEGDEEEMELLGSQTLSQKQLMEGGESSLQRGKEEERKLEESETESDTEPEDDSMSFELLPTQESREGDKSFRPLFED</sequence>
<dbReference type="InterPro" id="IPR007268">
    <property type="entry name" value="Rad9/Ddc1"/>
</dbReference>
<dbReference type="AlphaFoldDB" id="A0A5C3N2E6"/>
<feature type="region of interest" description="Disordered" evidence="1">
    <location>
        <begin position="458"/>
        <end position="529"/>
    </location>
</feature>
<dbReference type="Proteomes" id="UP000305948">
    <property type="component" value="Unassembled WGS sequence"/>
</dbReference>
<feature type="compositionally biased region" description="Acidic residues" evidence="1">
    <location>
        <begin position="493"/>
        <end position="506"/>
    </location>
</feature>
<proteinExistence type="predicted"/>
<gene>
    <name evidence="2" type="ORF">OE88DRAFT_1712289</name>
</gene>
<evidence type="ECO:0000256" key="1">
    <source>
        <dbReference type="SAM" id="MobiDB-lite"/>
    </source>
</evidence>
<dbReference type="SUPFAM" id="SSF55979">
    <property type="entry name" value="DNA clamp"/>
    <property type="match status" value="1"/>
</dbReference>
<feature type="compositionally biased region" description="Basic and acidic residues" evidence="1">
    <location>
        <begin position="482"/>
        <end position="492"/>
    </location>
</feature>
<dbReference type="GO" id="GO:0071479">
    <property type="term" value="P:cellular response to ionizing radiation"/>
    <property type="evidence" value="ECO:0007669"/>
    <property type="project" value="TreeGrafter"/>
</dbReference>
<dbReference type="EMBL" id="ML213510">
    <property type="protein sequence ID" value="TFK51794.1"/>
    <property type="molecule type" value="Genomic_DNA"/>
</dbReference>
<accession>A0A5C3N2E6</accession>
<feature type="compositionally biased region" description="Low complexity" evidence="1">
    <location>
        <begin position="305"/>
        <end position="314"/>
    </location>
</feature>
<dbReference type="GO" id="GO:0000076">
    <property type="term" value="P:DNA replication checkpoint signaling"/>
    <property type="evidence" value="ECO:0007669"/>
    <property type="project" value="TreeGrafter"/>
</dbReference>